<feature type="domain" description="Iron-binding zinc finger CDGSH type" evidence="6">
    <location>
        <begin position="103"/>
        <end position="139"/>
    </location>
</feature>
<organism evidence="7 8">
    <name type="scientific">Natrialba chahannaoensis JCM 10990</name>
    <dbReference type="NCBI Taxonomy" id="1227492"/>
    <lineage>
        <taxon>Archaea</taxon>
        <taxon>Methanobacteriati</taxon>
        <taxon>Methanobacteriota</taxon>
        <taxon>Stenosarchaea group</taxon>
        <taxon>Halobacteria</taxon>
        <taxon>Halobacteriales</taxon>
        <taxon>Natrialbaceae</taxon>
        <taxon>Natrialba</taxon>
    </lineage>
</organism>
<keyword evidence="8" id="KW-1185">Reference proteome</keyword>
<evidence type="ECO:0000256" key="2">
    <source>
        <dbReference type="ARBA" id="ARBA00022723"/>
    </source>
</evidence>
<feature type="domain" description="Iron-binding zinc finger CDGSH type" evidence="6">
    <location>
        <begin position="173"/>
        <end position="216"/>
    </location>
</feature>
<evidence type="ECO:0000313" key="7">
    <source>
        <dbReference type="EMBL" id="ELZ02910.1"/>
    </source>
</evidence>
<proteinExistence type="predicted"/>
<comment type="caution">
    <text evidence="7">The sequence shown here is derived from an EMBL/GenBank/DDBJ whole genome shotgun (WGS) entry which is preliminary data.</text>
</comment>
<keyword evidence="4" id="KW-0411">Iron-sulfur</keyword>
<dbReference type="InterPro" id="IPR052950">
    <property type="entry name" value="CISD"/>
</dbReference>
<keyword evidence="3" id="KW-0408">Iron</keyword>
<dbReference type="GO" id="GO:0051537">
    <property type="term" value="F:2 iron, 2 sulfur cluster binding"/>
    <property type="evidence" value="ECO:0007669"/>
    <property type="project" value="UniProtKB-KW"/>
</dbReference>
<dbReference type="GO" id="GO:0046872">
    <property type="term" value="F:metal ion binding"/>
    <property type="evidence" value="ECO:0007669"/>
    <property type="project" value="UniProtKB-KW"/>
</dbReference>
<evidence type="ECO:0000259" key="6">
    <source>
        <dbReference type="SMART" id="SM00704"/>
    </source>
</evidence>
<dbReference type="OrthoDB" id="5781at2157"/>
<feature type="region of interest" description="Disordered" evidence="5">
    <location>
        <begin position="129"/>
        <end position="172"/>
    </location>
</feature>
<dbReference type="InterPro" id="IPR010693">
    <property type="entry name" value="Divergent_4Fe-4S_mono-cluster"/>
</dbReference>
<dbReference type="PANTHER" id="PTHR46491:SF3">
    <property type="entry name" value="CDGSH IRON-SULFUR DOMAIN-CONTAINING PROTEIN 3, MITOCHONDRIAL"/>
    <property type="match status" value="1"/>
</dbReference>
<dbReference type="STRING" id="1227492.C482_04606"/>
<dbReference type="Pfam" id="PF06902">
    <property type="entry name" value="Fer4_19"/>
    <property type="match status" value="1"/>
</dbReference>
<evidence type="ECO:0000256" key="3">
    <source>
        <dbReference type="ARBA" id="ARBA00023004"/>
    </source>
</evidence>
<sequence>MEEDIHQYAGEDIVVEYDVNRCIHAKECVHGLPAVFDPDKRPWIEPGEAAVEELASVIMECPTGALQFEQPDAEYEEPVPERNTVTVVPDGPLYLSGDVEITASDETVLLEDTRVALCRCGASSNKPLCDNSHEEAEFEASGTISTDESTADNPDADGTVRVTPVPDGPLRVDGRFEMQGQDGGSESCESGASLCRCGSSQGKPVCDGTHGKIGFSSDVSPD</sequence>
<dbReference type="AlphaFoldDB" id="M0AWL4"/>
<dbReference type="EMBL" id="AOIN01000035">
    <property type="protein sequence ID" value="ELZ02910.1"/>
    <property type="molecule type" value="Genomic_DNA"/>
</dbReference>
<dbReference type="GO" id="GO:0005737">
    <property type="term" value="C:cytoplasm"/>
    <property type="evidence" value="ECO:0007669"/>
    <property type="project" value="UniProtKB-ARBA"/>
</dbReference>
<feature type="compositionally biased region" description="Polar residues" evidence="5">
    <location>
        <begin position="142"/>
        <end position="152"/>
    </location>
</feature>
<protein>
    <recommendedName>
        <fullName evidence="6">Iron-binding zinc finger CDGSH type domain-containing protein</fullName>
    </recommendedName>
</protein>
<dbReference type="Gene3D" id="3.40.5.90">
    <property type="entry name" value="CDGSH iron-sulfur domain, mitoNEET-type"/>
    <property type="match status" value="2"/>
</dbReference>
<dbReference type="Pfam" id="PF09360">
    <property type="entry name" value="zf-CDGSH"/>
    <property type="match status" value="2"/>
</dbReference>
<evidence type="ECO:0000313" key="8">
    <source>
        <dbReference type="Proteomes" id="UP000011693"/>
    </source>
</evidence>
<keyword evidence="2" id="KW-0479">Metal-binding</keyword>
<evidence type="ECO:0000256" key="5">
    <source>
        <dbReference type="SAM" id="MobiDB-lite"/>
    </source>
</evidence>
<accession>M0AWL4</accession>
<evidence type="ECO:0000256" key="4">
    <source>
        <dbReference type="ARBA" id="ARBA00023014"/>
    </source>
</evidence>
<reference evidence="7 8" key="1">
    <citation type="journal article" date="2014" name="PLoS Genet.">
        <title>Phylogenetically driven sequencing of extremely halophilic archaea reveals strategies for static and dynamic osmo-response.</title>
        <authorList>
            <person name="Becker E.A."/>
            <person name="Seitzer P.M."/>
            <person name="Tritt A."/>
            <person name="Larsen D."/>
            <person name="Krusor M."/>
            <person name="Yao A.I."/>
            <person name="Wu D."/>
            <person name="Madern D."/>
            <person name="Eisen J.A."/>
            <person name="Darling A.E."/>
            <person name="Facciotti M.T."/>
        </authorList>
    </citation>
    <scope>NUCLEOTIDE SEQUENCE [LARGE SCALE GENOMIC DNA]</scope>
    <source>
        <strain evidence="7 8">JCM 10990</strain>
    </source>
</reference>
<feature type="region of interest" description="Disordered" evidence="5">
    <location>
        <begin position="198"/>
        <end position="222"/>
    </location>
</feature>
<dbReference type="InterPro" id="IPR018967">
    <property type="entry name" value="FeS-contain_CDGSH-typ"/>
</dbReference>
<gene>
    <name evidence="7" type="ORF">C482_04606</name>
</gene>
<evidence type="ECO:0000256" key="1">
    <source>
        <dbReference type="ARBA" id="ARBA00022714"/>
    </source>
</evidence>
<dbReference type="InterPro" id="IPR042216">
    <property type="entry name" value="MitoNEET_CISD"/>
</dbReference>
<keyword evidence="1" id="KW-0001">2Fe-2S</keyword>
<dbReference type="RefSeq" id="WP_006166289.1">
    <property type="nucleotide sequence ID" value="NZ_AOIN01000035.1"/>
</dbReference>
<dbReference type="PATRIC" id="fig|1227492.4.peg.885"/>
<dbReference type="PANTHER" id="PTHR46491">
    <property type="entry name" value="CDGSH IRON SULFUR DOMAIN PROTEIN HOMOLOG"/>
    <property type="match status" value="1"/>
</dbReference>
<dbReference type="SMART" id="SM00704">
    <property type="entry name" value="ZnF_CDGSH"/>
    <property type="match status" value="2"/>
</dbReference>
<name>M0AWL4_9EURY</name>
<dbReference type="Proteomes" id="UP000011693">
    <property type="component" value="Unassembled WGS sequence"/>
</dbReference>